<evidence type="ECO:0000256" key="1">
    <source>
        <dbReference type="ARBA" id="ARBA00004651"/>
    </source>
</evidence>
<evidence type="ECO:0000256" key="7">
    <source>
        <dbReference type="RuleBase" id="RU363032"/>
    </source>
</evidence>
<evidence type="ECO:0000259" key="8">
    <source>
        <dbReference type="PROSITE" id="PS50928"/>
    </source>
</evidence>
<feature type="transmembrane region" description="Helical" evidence="7">
    <location>
        <begin position="235"/>
        <end position="259"/>
    </location>
</feature>
<dbReference type="SUPFAM" id="SSF161098">
    <property type="entry name" value="MetI-like"/>
    <property type="match status" value="1"/>
</dbReference>
<keyword evidence="2 7" id="KW-0813">Transport</keyword>
<evidence type="ECO:0000256" key="6">
    <source>
        <dbReference type="ARBA" id="ARBA00023136"/>
    </source>
</evidence>
<accession>A0A1H0B9M6</accession>
<dbReference type="RefSeq" id="WP_092534312.1">
    <property type="nucleotide sequence ID" value="NZ_FNIM01000003.1"/>
</dbReference>
<evidence type="ECO:0000256" key="5">
    <source>
        <dbReference type="ARBA" id="ARBA00022989"/>
    </source>
</evidence>
<keyword evidence="10" id="KW-1185">Reference proteome</keyword>
<dbReference type="PROSITE" id="PS50928">
    <property type="entry name" value="ABC_TM1"/>
    <property type="match status" value="1"/>
</dbReference>
<sequence length="274" mass="29798">MRISRRERFSGSALLIALAIFTLMPFVALLSVALAQPGTLPAGISFTGALHWENFATAFELAKFPTLMVSSARLVIIVVPLVLLLSTMAAYALTWLKVPGAALFFLVFLTGLTLPTESLVTPLYITMRDLHLTNTVWSVALPLVAMQMPFGVFWMRTHFLGVPGALEESAQVDGAGPIRTFISIQLPIAKASLSTLMVMSFLWTWNHFMLTVVMIDDPSQRTVGGALAGFQGAYATDVVMLCAAALLMMVPTLLVFVIFQRQFKQALLQGSVKG</sequence>
<dbReference type="CDD" id="cd06261">
    <property type="entry name" value="TM_PBP2"/>
    <property type="match status" value="1"/>
</dbReference>
<dbReference type="Pfam" id="PF00528">
    <property type="entry name" value="BPD_transp_1"/>
    <property type="match status" value="1"/>
</dbReference>
<name>A0A1H0B9M6_9ACTO</name>
<dbReference type="PANTHER" id="PTHR43744">
    <property type="entry name" value="ABC TRANSPORTER PERMEASE PROTEIN MG189-RELATED-RELATED"/>
    <property type="match status" value="1"/>
</dbReference>
<keyword evidence="3" id="KW-1003">Cell membrane</keyword>
<feature type="transmembrane region" description="Helical" evidence="7">
    <location>
        <begin position="193"/>
        <end position="215"/>
    </location>
</feature>
<dbReference type="AlphaFoldDB" id="A0A1H0B9M6"/>
<dbReference type="GO" id="GO:0055085">
    <property type="term" value="P:transmembrane transport"/>
    <property type="evidence" value="ECO:0007669"/>
    <property type="project" value="InterPro"/>
</dbReference>
<evidence type="ECO:0000313" key="10">
    <source>
        <dbReference type="Proteomes" id="UP000198541"/>
    </source>
</evidence>
<evidence type="ECO:0000313" key="9">
    <source>
        <dbReference type="EMBL" id="SDN42053.1"/>
    </source>
</evidence>
<comment type="similarity">
    <text evidence="7">Belongs to the binding-protein-dependent transport system permease family.</text>
</comment>
<comment type="subcellular location">
    <subcellularLocation>
        <location evidence="1 7">Cell membrane</location>
        <topology evidence="1 7">Multi-pass membrane protein</topology>
    </subcellularLocation>
</comment>
<dbReference type="PANTHER" id="PTHR43744:SF8">
    <property type="entry name" value="SN-GLYCEROL-3-PHOSPHATE TRANSPORT SYSTEM PERMEASE PROTEIN UGPE"/>
    <property type="match status" value="1"/>
</dbReference>
<proteinExistence type="inferred from homology"/>
<organism evidence="9 10">
    <name type="scientific">Actinomyces ruminicola</name>
    <dbReference type="NCBI Taxonomy" id="332524"/>
    <lineage>
        <taxon>Bacteria</taxon>
        <taxon>Bacillati</taxon>
        <taxon>Actinomycetota</taxon>
        <taxon>Actinomycetes</taxon>
        <taxon>Actinomycetales</taxon>
        <taxon>Actinomycetaceae</taxon>
        <taxon>Actinomyces</taxon>
    </lineage>
</organism>
<feature type="transmembrane region" description="Helical" evidence="7">
    <location>
        <begin position="74"/>
        <end position="96"/>
    </location>
</feature>
<evidence type="ECO:0000256" key="4">
    <source>
        <dbReference type="ARBA" id="ARBA00022692"/>
    </source>
</evidence>
<dbReference type="InterPro" id="IPR000515">
    <property type="entry name" value="MetI-like"/>
</dbReference>
<keyword evidence="5 7" id="KW-1133">Transmembrane helix</keyword>
<feature type="domain" description="ABC transmembrane type-1" evidence="8">
    <location>
        <begin position="68"/>
        <end position="259"/>
    </location>
</feature>
<dbReference type="Proteomes" id="UP000198541">
    <property type="component" value="Unassembled WGS sequence"/>
</dbReference>
<evidence type="ECO:0000256" key="2">
    <source>
        <dbReference type="ARBA" id="ARBA00022448"/>
    </source>
</evidence>
<feature type="transmembrane region" description="Helical" evidence="7">
    <location>
        <begin position="137"/>
        <end position="155"/>
    </location>
</feature>
<reference evidence="10" key="1">
    <citation type="submission" date="2016-10" db="EMBL/GenBank/DDBJ databases">
        <authorList>
            <person name="Varghese N."/>
            <person name="Submissions S."/>
        </authorList>
    </citation>
    <scope>NUCLEOTIDE SEQUENCE [LARGE SCALE GENOMIC DNA]</scope>
    <source>
        <strain evidence="10">DSM 27982</strain>
    </source>
</reference>
<dbReference type="EMBL" id="FNIM01000003">
    <property type="protein sequence ID" value="SDN42053.1"/>
    <property type="molecule type" value="Genomic_DNA"/>
</dbReference>
<keyword evidence="4 7" id="KW-0812">Transmembrane</keyword>
<dbReference type="Gene3D" id="1.10.3720.10">
    <property type="entry name" value="MetI-like"/>
    <property type="match status" value="1"/>
</dbReference>
<evidence type="ECO:0000256" key="3">
    <source>
        <dbReference type="ARBA" id="ARBA00022475"/>
    </source>
</evidence>
<protein>
    <submittedName>
        <fullName evidence="9">Carbohydrate ABC transporter membrane protein 2, CUT1 family</fullName>
    </submittedName>
</protein>
<dbReference type="GO" id="GO:0005886">
    <property type="term" value="C:plasma membrane"/>
    <property type="evidence" value="ECO:0007669"/>
    <property type="project" value="UniProtKB-SubCell"/>
</dbReference>
<gene>
    <name evidence="9" type="ORF">SAMN05216355_103142</name>
</gene>
<dbReference type="InterPro" id="IPR035906">
    <property type="entry name" value="MetI-like_sf"/>
</dbReference>
<feature type="transmembrane region" description="Helical" evidence="7">
    <location>
        <begin position="103"/>
        <end position="125"/>
    </location>
</feature>
<keyword evidence="6 7" id="KW-0472">Membrane</keyword>